<comment type="caution">
    <text evidence="4">The sequence shown here is derived from an EMBL/GenBank/DDBJ whole genome shotgun (WGS) entry which is preliminary data.</text>
</comment>
<dbReference type="EMBL" id="RCNU01000014">
    <property type="protein sequence ID" value="RWQ92113.1"/>
    <property type="molecule type" value="Genomic_DNA"/>
</dbReference>
<dbReference type="Gene3D" id="3.30.160.60">
    <property type="entry name" value="Classic Zinc Finger"/>
    <property type="match status" value="1"/>
</dbReference>
<feature type="compositionally biased region" description="Low complexity" evidence="2">
    <location>
        <begin position="201"/>
        <end position="220"/>
    </location>
</feature>
<feature type="compositionally biased region" description="Low complexity" evidence="2">
    <location>
        <begin position="139"/>
        <end position="155"/>
    </location>
</feature>
<dbReference type="SMART" id="SM00355">
    <property type="entry name" value="ZnF_C2H2"/>
    <property type="match status" value="3"/>
</dbReference>
<dbReference type="PROSITE" id="PS00028">
    <property type="entry name" value="ZINC_FINGER_C2H2_1"/>
    <property type="match status" value="1"/>
</dbReference>
<feature type="compositionally biased region" description="Polar residues" evidence="2">
    <location>
        <begin position="709"/>
        <end position="720"/>
    </location>
</feature>
<feature type="region of interest" description="Disordered" evidence="2">
    <location>
        <begin position="279"/>
        <end position="334"/>
    </location>
</feature>
<dbReference type="STRING" id="264951.A0A443HJU4"/>
<dbReference type="GO" id="GO:0006357">
    <property type="term" value="P:regulation of transcription by RNA polymerase II"/>
    <property type="evidence" value="ECO:0007669"/>
    <property type="project" value="TreeGrafter"/>
</dbReference>
<feature type="domain" description="C2H2-type" evidence="3">
    <location>
        <begin position="703"/>
        <end position="739"/>
    </location>
</feature>
<feature type="region of interest" description="Disordered" evidence="2">
    <location>
        <begin position="31"/>
        <end position="50"/>
    </location>
</feature>
<feature type="region of interest" description="Disordered" evidence="2">
    <location>
        <begin position="570"/>
        <end position="647"/>
    </location>
</feature>
<keyword evidence="5" id="KW-1185">Reference proteome</keyword>
<proteinExistence type="predicted"/>
<dbReference type="PANTHER" id="PTHR46179">
    <property type="entry name" value="ZINC FINGER PROTEIN"/>
    <property type="match status" value="1"/>
</dbReference>
<dbReference type="InterPro" id="IPR051061">
    <property type="entry name" value="Zinc_finger_trans_reg"/>
</dbReference>
<dbReference type="GO" id="GO:0008270">
    <property type="term" value="F:zinc ion binding"/>
    <property type="evidence" value="ECO:0007669"/>
    <property type="project" value="UniProtKB-KW"/>
</dbReference>
<evidence type="ECO:0000313" key="5">
    <source>
        <dbReference type="Proteomes" id="UP000283841"/>
    </source>
</evidence>
<dbReference type="PANTHER" id="PTHR46179:SF19">
    <property type="entry name" value="C2H2 FINGER DOMAIN TRANSCRIPTION FACTOR (EUROFUNG)-RELATED"/>
    <property type="match status" value="1"/>
</dbReference>
<reference evidence="4 5" key="1">
    <citation type="journal article" date="2018" name="Front. Microbiol.">
        <title>Genomic and genetic insights into a cosmopolitan fungus, Paecilomyces variotii (Eurotiales).</title>
        <authorList>
            <person name="Urquhart A.S."/>
            <person name="Mondo S.J."/>
            <person name="Makela M.R."/>
            <person name="Hane J.K."/>
            <person name="Wiebenga A."/>
            <person name="He G."/>
            <person name="Mihaltcheva S."/>
            <person name="Pangilinan J."/>
            <person name="Lipzen A."/>
            <person name="Barry K."/>
            <person name="de Vries R.P."/>
            <person name="Grigoriev I.V."/>
            <person name="Idnurm A."/>
        </authorList>
    </citation>
    <scope>NUCLEOTIDE SEQUENCE [LARGE SCALE GENOMIC DNA]</scope>
    <source>
        <strain evidence="4 5">CBS 101075</strain>
    </source>
</reference>
<evidence type="ECO:0000313" key="4">
    <source>
        <dbReference type="EMBL" id="RWQ92113.1"/>
    </source>
</evidence>
<feature type="compositionally biased region" description="Polar residues" evidence="2">
    <location>
        <begin position="468"/>
        <end position="485"/>
    </location>
</feature>
<organism evidence="4 5">
    <name type="scientific">Byssochlamys spectabilis</name>
    <name type="common">Paecilomyces variotii</name>
    <dbReference type="NCBI Taxonomy" id="264951"/>
    <lineage>
        <taxon>Eukaryota</taxon>
        <taxon>Fungi</taxon>
        <taxon>Dikarya</taxon>
        <taxon>Ascomycota</taxon>
        <taxon>Pezizomycotina</taxon>
        <taxon>Eurotiomycetes</taxon>
        <taxon>Eurotiomycetidae</taxon>
        <taxon>Eurotiales</taxon>
        <taxon>Thermoascaceae</taxon>
        <taxon>Paecilomyces</taxon>
    </lineage>
</organism>
<feature type="region of interest" description="Disordered" evidence="2">
    <location>
        <begin position="665"/>
        <end position="720"/>
    </location>
</feature>
<evidence type="ECO:0000256" key="2">
    <source>
        <dbReference type="SAM" id="MobiDB-lite"/>
    </source>
</evidence>
<feature type="compositionally biased region" description="Polar residues" evidence="2">
    <location>
        <begin position="306"/>
        <end position="330"/>
    </location>
</feature>
<feature type="compositionally biased region" description="Low complexity" evidence="2">
    <location>
        <begin position="280"/>
        <end position="298"/>
    </location>
</feature>
<dbReference type="Proteomes" id="UP000283841">
    <property type="component" value="Unassembled WGS sequence"/>
</dbReference>
<keyword evidence="1" id="KW-0862">Zinc</keyword>
<dbReference type="AlphaFoldDB" id="A0A443HJU4"/>
<dbReference type="GeneID" id="39602447"/>
<accession>A0A443HJU4</accession>
<dbReference type="PROSITE" id="PS50157">
    <property type="entry name" value="ZINC_FINGER_C2H2_2"/>
    <property type="match status" value="2"/>
</dbReference>
<feature type="compositionally biased region" description="Low complexity" evidence="2">
    <location>
        <begin position="616"/>
        <end position="637"/>
    </location>
</feature>
<dbReference type="InterPro" id="IPR013087">
    <property type="entry name" value="Znf_C2H2_type"/>
</dbReference>
<evidence type="ECO:0000256" key="1">
    <source>
        <dbReference type="PROSITE-ProRule" id="PRU00042"/>
    </source>
</evidence>
<name>A0A443HJU4_BYSSP</name>
<keyword evidence="1" id="KW-0863">Zinc-finger</keyword>
<gene>
    <name evidence="4" type="ORF">C8Q69DRAFT_510237</name>
</gene>
<dbReference type="GO" id="GO:0005634">
    <property type="term" value="C:nucleus"/>
    <property type="evidence" value="ECO:0007669"/>
    <property type="project" value="TreeGrafter"/>
</dbReference>
<evidence type="ECO:0000259" key="3">
    <source>
        <dbReference type="PROSITE" id="PS50157"/>
    </source>
</evidence>
<feature type="region of interest" description="Disordered" evidence="2">
    <location>
        <begin position="139"/>
        <end position="248"/>
    </location>
</feature>
<feature type="compositionally biased region" description="Low complexity" evidence="2">
    <location>
        <begin position="570"/>
        <end position="587"/>
    </location>
</feature>
<feature type="region of interest" description="Disordered" evidence="2">
    <location>
        <begin position="431"/>
        <end position="493"/>
    </location>
</feature>
<sequence>MLLHPSVRKDLITEPSRENYNYNNINNPFLLLQHQPSSSSPSQDNQLPPEWFTSRQLPLYQQQQSSTSSSTLQSPFQQTVDLDLHLHHHNASPCSSISASPTFSSPSFASNQSPATAISSDFSTAYDCGFSDAPSMSASSSFNPSIRIHPSPSSRQFQSQYTGSPMLAQQAGPNTHLSPAGFQNGGVLRGSGFQSQHKRASSGSSGGASNSPLAAAAPNGYNSQASFSPSTSLNGYETSLSKPLPTPVQTPVQNSFLAAPFQNGDNAEAEMAMRRAIMEQQRQNQQQQQQQQQQQRYQGSGEEESSFQYSLAPSVSSVSHNSPATPQTTYDEVDDGSKAIAHGEDRFPDVDRWMDEYLQLDASSEFDGQNSNNAQMGVPKLDRTISDIYQDELYNPQIIPAPQLRKQPTNQHLYSPYRNLFADRLQAAHQGHISARSQSPANAMNRERSSPFRQGSPLAADFGAAPMPQNNITSGMTMSQQNSMNPGEPKTISPKDALLEYHETPEDNGLPSLFPSNQNGGDFNLADAMSLRRQSSSAFQPTQNYSAMEAFPSQYATQAAGLGQPYQFMQPMQQQQHQQQHPRSQPQNNSLIHHTPEFPASLPTMESTGSESHVDLSAPQRRQQQQQQQQPQAQPLSRRPDNTASDAGTYTCTYHGCTMRFETPAKLQKHKREAHRQTTPGGHLARDPQTGSLAMRNSQAGPHKCERINPSTGKPCNSIFSRPYDLTRHEDTIHNARKQKVRCHLCTEEKTFSRNDALTRHMRVVHPEVDWPGKQKRKGRD</sequence>
<feature type="compositionally biased region" description="Polar residues" evidence="2">
    <location>
        <begin position="689"/>
        <end position="700"/>
    </location>
</feature>
<keyword evidence="1" id="KW-0479">Metal-binding</keyword>
<dbReference type="RefSeq" id="XP_028481758.1">
    <property type="nucleotide sequence ID" value="XM_028633170.1"/>
</dbReference>
<feature type="domain" description="C2H2-type" evidence="3">
    <location>
        <begin position="650"/>
        <end position="680"/>
    </location>
</feature>
<protein>
    <submittedName>
        <fullName evidence="4">Putative C2H2 transcription factor</fullName>
    </submittedName>
</protein>
<feature type="compositionally biased region" description="Polar residues" evidence="2">
    <location>
        <begin position="221"/>
        <end position="248"/>
    </location>
</feature>
<dbReference type="Pfam" id="PF00096">
    <property type="entry name" value="zf-C2H2"/>
    <property type="match status" value="1"/>
</dbReference>
<dbReference type="VEuPathDB" id="FungiDB:C8Q69DRAFT_510237"/>